<evidence type="ECO:0000313" key="1">
    <source>
        <dbReference type="EMBL" id="GHE67437.1"/>
    </source>
</evidence>
<dbReference type="AlphaFoldDB" id="A0A918ZT86"/>
<reference evidence="1" key="1">
    <citation type="journal article" date="2014" name="Int. J. Syst. Evol. Microbiol.">
        <title>Complete genome sequence of Corynebacterium casei LMG S-19264T (=DSM 44701T), isolated from a smear-ripened cheese.</title>
        <authorList>
            <consortium name="US DOE Joint Genome Institute (JGI-PGF)"/>
            <person name="Walter F."/>
            <person name="Albersmeier A."/>
            <person name="Kalinowski J."/>
            <person name="Ruckert C."/>
        </authorList>
    </citation>
    <scope>NUCLEOTIDE SEQUENCE</scope>
    <source>
        <strain evidence="1">CGMCC 4.7403</strain>
    </source>
</reference>
<gene>
    <name evidence="1" type="ORF">GCM10017771_91170</name>
</gene>
<organism evidence="1 2">
    <name type="scientific">Streptomyces capitiformicae</name>
    <dbReference type="NCBI Taxonomy" id="2014920"/>
    <lineage>
        <taxon>Bacteria</taxon>
        <taxon>Bacillati</taxon>
        <taxon>Actinomycetota</taxon>
        <taxon>Actinomycetes</taxon>
        <taxon>Kitasatosporales</taxon>
        <taxon>Streptomycetaceae</taxon>
        <taxon>Streptomyces</taxon>
    </lineage>
</organism>
<reference evidence="1" key="2">
    <citation type="submission" date="2020-09" db="EMBL/GenBank/DDBJ databases">
        <authorList>
            <person name="Sun Q."/>
            <person name="Zhou Y."/>
        </authorList>
    </citation>
    <scope>NUCLEOTIDE SEQUENCE</scope>
    <source>
        <strain evidence="1">CGMCC 4.7403</strain>
    </source>
</reference>
<protein>
    <submittedName>
        <fullName evidence="1">Uncharacterized protein</fullName>
    </submittedName>
</protein>
<sequence>MGGEVVGERGEFGGVTAEPLHLRRSSVHDPLPRLVGIAWSADVSASTPDPVLGAVSERPADIPLEVRSLLSDPGLLLTTEPTRVIELLGRMADPWSRAVAAVYRTSAEVTRRWHRFSDGRYWRWMRHGWVMRSWPHGSGAQMCRDSPIRSRVWSVIRPGRAALLPTLGSCVLSPATVVL</sequence>
<proteinExistence type="predicted"/>
<keyword evidence="2" id="KW-1185">Reference proteome</keyword>
<evidence type="ECO:0000313" key="2">
    <source>
        <dbReference type="Proteomes" id="UP000603227"/>
    </source>
</evidence>
<name>A0A918ZT86_9ACTN</name>
<dbReference type="Proteomes" id="UP000603227">
    <property type="component" value="Unassembled WGS sequence"/>
</dbReference>
<comment type="caution">
    <text evidence="1">The sequence shown here is derived from an EMBL/GenBank/DDBJ whole genome shotgun (WGS) entry which is preliminary data.</text>
</comment>
<dbReference type="EMBL" id="BNAT01000067">
    <property type="protein sequence ID" value="GHE67437.1"/>
    <property type="molecule type" value="Genomic_DNA"/>
</dbReference>
<accession>A0A918ZT86</accession>